<dbReference type="EMBL" id="WHWB01033839">
    <property type="protein sequence ID" value="KAJ7416374.1"/>
    <property type="molecule type" value="Genomic_DNA"/>
</dbReference>
<dbReference type="Proteomes" id="UP001145742">
    <property type="component" value="Unassembled WGS sequence"/>
</dbReference>
<evidence type="ECO:0000313" key="3">
    <source>
        <dbReference type="Proteomes" id="UP001145742"/>
    </source>
</evidence>
<reference evidence="2" key="1">
    <citation type="submission" date="2019-10" db="EMBL/GenBank/DDBJ databases">
        <authorList>
            <person name="Soares A.E.R."/>
            <person name="Aleixo A."/>
            <person name="Schneider P."/>
            <person name="Miyaki C.Y."/>
            <person name="Schneider M.P."/>
            <person name="Mello C."/>
            <person name="Vasconcelos A.T.R."/>
        </authorList>
    </citation>
    <scope>NUCLEOTIDE SEQUENCE</scope>
    <source>
        <tissue evidence="2">Muscle</tissue>
    </source>
</reference>
<feature type="compositionally biased region" description="Low complexity" evidence="1">
    <location>
        <begin position="1"/>
        <end position="14"/>
    </location>
</feature>
<proteinExistence type="predicted"/>
<protein>
    <submittedName>
        <fullName evidence="2">Uncharacterized protein</fullName>
    </submittedName>
</protein>
<accession>A0ABQ9DDB5</accession>
<organism evidence="2 3">
    <name type="scientific">Willisornis vidua</name>
    <name type="common">Xingu scale-backed antbird</name>
    <dbReference type="NCBI Taxonomy" id="1566151"/>
    <lineage>
        <taxon>Eukaryota</taxon>
        <taxon>Metazoa</taxon>
        <taxon>Chordata</taxon>
        <taxon>Craniata</taxon>
        <taxon>Vertebrata</taxon>
        <taxon>Euteleostomi</taxon>
        <taxon>Archelosauria</taxon>
        <taxon>Archosauria</taxon>
        <taxon>Dinosauria</taxon>
        <taxon>Saurischia</taxon>
        <taxon>Theropoda</taxon>
        <taxon>Coelurosauria</taxon>
        <taxon>Aves</taxon>
        <taxon>Neognathae</taxon>
        <taxon>Neoaves</taxon>
        <taxon>Telluraves</taxon>
        <taxon>Australaves</taxon>
        <taxon>Passeriformes</taxon>
        <taxon>Thamnophilidae</taxon>
        <taxon>Willisornis</taxon>
    </lineage>
</organism>
<sequence length="91" mass="9454">MAAAAARDAAAGRDVTVTSESPWAVSWSRASRADEAGGLKVVPARHARTPPAAGGDWDPASADGCPRCCCATLLLANQHQFFSGKLYVLLQ</sequence>
<evidence type="ECO:0000313" key="2">
    <source>
        <dbReference type="EMBL" id="KAJ7416374.1"/>
    </source>
</evidence>
<gene>
    <name evidence="2" type="ORF">WISP_71078</name>
</gene>
<name>A0ABQ9DDB5_9PASS</name>
<comment type="caution">
    <text evidence="2">The sequence shown here is derived from an EMBL/GenBank/DDBJ whole genome shotgun (WGS) entry which is preliminary data.</text>
</comment>
<feature type="region of interest" description="Disordered" evidence="1">
    <location>
        <begin position="1"/>
        <end position="20"/>
    </location>
</feature>
<keyword evidence="3" id="KW-1185">Reference proteome</keyword>
<evidence type="ECO:0000256" key="1">
    <source>
        <dbReference type="SAM" id="MobiDB-lite"/>
    </source>
</evidence>